<gene>
    <name evidence="2" type="ORF">BSL78_06243</name>
</gene>
<proteinExistence type="predicted"/>
<keyword evidence="3" id="KW-1185">Reference proteome</keyword>
<dbReference type="Gene3D" id="3.30.450.40">
    <property type="match status" value="1"/>
</dbReference>
<feature type="region of interest" description="Disordered" evidence="1">
    <location>
        <begin position="115"/>
        <end position="182"/>
    </location>
</feature>
<dbReference type="OrthoDB" id="295473at2759"/>
<accession>A0A2G8L9A8</accession>
<feature type="compositionally biased region" description="Low complexity" evidence="1">
    <location>
        <begin position="126"/>
        <end position="149"/>
    </location>
</feature>
<protein>
    <submittedName>
        <fullName evidence="2">Putative dual 3',5'-cyclic-AMP and-GMP phosphodiesterase 11A isoform X2</fullName>
    </submittedName>
</protein>
<dbReference type="InterPro" id="IPR029016">
    <property type="entry name" value="GAF-like_dom_sf"/>
</dbReference>
<organism evidence="2 3">
    <name type="scientific">Stichopus japonicus</name>
    <name type="common">Sea cucumber</name>
    <dbReference type="NCBI Taxonomy" id="307972"/>
    <lineage>
        <taxon>Eukaryota</taxon>
        <taxon>Metazoa</taxon>
        <taxon>Echinodermata</taxon>
        <taxon>Eleutherozoa</taxon>
        <taxon>Echinozoa</taxon>
        <taxon>Holothuroidea</taxon>
        <taxon>Aspidochirotacea</taxon>
        <taxon>Aspidochirotida</taxon>
        <taxon>Stichopodidae</taxon>
        <taxon>Apostichopus</taxon>
    </lineage>
</organism>
<dbReference type="STRING" id="307972.A0A2G8L9A8"/>
<evidence type="ECO:0000313" key="2">
    <source>
        <dbReference type="EMBL" id="PIK56841.1"/>
    </source>
</evidence>
<reference evidence="2 3" key="1">
    <citation type="journal article" date="2017" name="PLoS Biol.">
        <title>The sea cucumber genome provides insights into morphological evolution and visceral regeneration.</title>
        <authorList>
            <person name="Zhang X."/>
            <person name="Sun L."/>
            <person name="Yuan J."/>
            <person name="Sun Y."/>
            <person name="Gao Y."/>
            <person name="Zhang L."/>
            <person name="Li S."/>
            <person name="Dai H."/>
            <person name="Hamel J.F."/>
            <person name="Liu C."/>
            <person name="Yu Y."/>
            <person name="Liu S."/>
            <person name="Lin W."/>
            <person name="Guo K."/>
            <person name="Jin S."/>
            <person name="Xu P."/>
            <person name="Storey K.B."/>
            <person name="Huan P."/>
            <person name="Zhang T."/>
            <person name="Zhou Y."/>
            <person name="Zhang J."/>
            <person name="Lin C."/>
            <person name="Li X."/>
            <person name="Xing L."/>
            <person name="Huo D."/>
            <person name="Sun M."/>
            <person name="Wang L."/>
            <person name="Mercier A."/>
            <person name="Li F."/>
            <person name="Yang H."/>
            <person name="Xiang J."/>
        </authorList>
    </citation>
    <scope>NUCLEOTIDE SEQUENCE [LARGE SCALE GENOMIC DNA]</scope>
    <source>
        <strain evidence="2">Shaxun</strain>
        <tissue evidence="2">Muscle</tissue>
    </source>
</reference>
<evidence type="ECO:0000313" key="3">
    <source>
        <dbReference type="Proteomes" id="UP000230750"/>
    </source>
</evidence>
<dbReference type="Proteomes" id="UP000230750">
    <property type="component" value="Unassembled WGS sequence"/>
</dbReference>
<feature type="compositionally biased region" description="Basic and acidic residues" evidence="1">
    <location>
        <begin position="150"/>
        <end position="162"/>
    </location>
</feature>
<dbReference type="EMBL" id="MRZV01000162">
    <property type="protein sequence ID" value="PIK56841.1"/>
    <property type="molecule type" value="Genomic_DNA"/>
</dbReference>
<dbReference type="SUPFAM" id="SSF55781">
    <property type="entry name" value="GAF domain-like"/>
    <property type="match status" value="1"/>
</dbReference>
<name>A0A2G8L9A8_STIJA</name>
<sequence length="401" mass="44183">MNILRCSSLGIVWSAWDYISSWIYAYTPPPNETAQALLDTDVEMTVHQVNAKDVALWLQENQSWFEDFVLAHAKRDLIQKWLDSHSTETTESSALSNSIISPTQRKDKHQQSVFFGGIVTSPPNPVVSSPSPVLSTPSSSSYSTVSSSSRKTEHSDSGEKSESTSSDEGIAPPARQRSGSRQYLRQDFARARSKAVFSTWAGATDLGEKQLDQLDTGPMSPGDISDQANFNGRRRLRRASTVPPPQLHVTALSQLLESKITRAPHRTSISKEAKLKLRSANEREFFLALVKDISNDLDLNSLREKISSNVTLLVDAENVSIFLKEGPQSQFVSKHSSTTLCSSPVFKFPPHIENLMSRGSSYDEEQTKPESLVVECGDGMVGHVAETGKNVRIDSSVKVGK</sequence>
<evidence type="ECO:0000256" key="1">
    <source>
        <dbReference type="SAM" id="MobiDB-lite"/>
    </source>
</evidence>
<dbReference type="AlphaFoldDB" id="A0A2G8L9A8"/>
<comment type="caution">
    <text evidence="2">The sequence shown here is derived from an EMBL/GenBank/DDBJ whole genome shotgun (WGS) entry which is preliminary data.</text>
</comment>